<dbReference type="InterPro" id="IPR051159">
    <property type="entry name" value="Hexapeptide_acetyltransf"/>
</dbReference>
<dbReference type="PROSITE" id="PS00101">
    <property type="entry name" value="HEXAPEP_TRANSFERASES"/>
    <property type="match status" value="1"/>
</dbReference>
<evidence type="ECO:0000313" key="4">
    <source>
        <dbReference type="EMBL" id="MVN92782.1"/>
    </source>
</evidence>
<evidence type="ECO:0000256" key="3">
    <source>
        <dbReference type="ARBA" id="ARBA00023315"/>
    </source>
</evidence>
<keyword evidence="5" id="KW-1185">Reference proteome</keyword>
<keyword evidence="1 4" id="KW-0808">Transferase</keyword>
<dbReference type="InterPro" id="IPR001451">
    <property type="entry name" value="Hexapep"/>
</dbReference>
<dbReference type="RefSeq" id="WP_157543097.1">
    <property type="nucleotide sequence ID" value="NZ_WQLA01000007.1"/>
</dbReference>
<dbReference type="CDD" id="cd04647">
    <property type="entry name" value="LbH_MAT_like"/>
    <property type="match status" value="1"/>
</dbReference>
<dbReference type="OrthoDB" id="9801697at2"/>
<accession>A0A6I4ICB5</accession>
<dbReference type="PANTHER" id="PTHR23416">
    <property type="entry name" value="SIALIC ACID SYNTHASE-RELATED"/>
    <property type="match status" value="1"/>
</dbReference>
<dbReference type="InterPro" id="IPR018357">
    <property type="entry name" value="Hexapep_transf_CS"/>
</dbReference>
<organism evidence="4 5">
    <name type="scientific">Mucilaginibacter aquatilis</name>
    <dbReference type="NCBI Taxonomy" id="1517760"/>
    <lineage>
        <taxon>Bacteria</taxon>
        <taxon>Pseudomonadati</taxon>
        <taxon>Bacteroidota</taxon>
        <taxon>Sphingobacteriia</taxon>
        <taxon>Sphingobacteriales</taxon>
        <taxon>Sphingobacteriaceae</taxon>
        <taxon>Mucilaginibacter</taxon>
    </lineage>
</organism>
<name>A0A6I4ICB5_9SPHI</name>
<dbReference type="Gene3D" id="2.160.10.10">
    <property type="entry name" value="Hexapeptide repeat proteins"/>
    <property type="match status" value="1"/>
</dbReference>
<keyword evidence="3" id="KW-0012">Acyltransferase</keyword>
<evidence type="ECO:0000313" key="5">
    <source>
        <dbReference type="Proteomes" id="UP000434850"/>
    </source>
</evidence>
<dbReference type="GO" id="GO:0016746">
    <property type="term" value="F:acyltransferase activity"/>
    <property type="evidence" value="ECO:0007669"/>
    <property type="project" value="UniProtKB-KW"/>
</dbReference>
<comment type="caution">
    <text evidence="4">The sequence shown here is derived from an EMBL/GenBank/DDBJ whole genome shotgun (WGS) entry which is preliminary data.</text>
</comment>
<protein>
    <submittedName>
        <fullName evidence="4">Sugar O-acetyltransferase</fullName>
    </submittedName>
</protein>
<evidence type="ECO:0000256" key="2">
    <source>
        <dbReference type="ARBA" id="ARBA00022737"/>
    </source>
</evidence>
<evidence type="ECO:0000256" key="1">
    <source>
        <dbReference type="ARBA" id="ARBA00022679"/>
    </source>
</evidence>
<sequence length="163" mass="18016">MIKKIVFRVERWFLKLKSERIKGDFKRCGTNVSVDATCQVIYPQNFAIGDNSLIAPYTTIYAAFGVTVGKNCLISSNCGISSINHVINSDDRHRDDQDNIKYSKPVVIDDNVWIGMNVCILPGVTIGKNSIIGSGSVVTKSVPPNEIWVGNPARFIKKLELNA</sequence>
<dbReference type="EMBL" id="WQLA01000007">
    <property type="protein sequence ID" value="MVN92782.1"/>
    <property type="molecule type" value="Genomic_DNA"/>
</dbReference>
<dbReference type="InterPro" id="IPR011004">
    <property type="entry name" value="Trimer_LpxA-like_sf"/>
</dbReference>
<proteinExistence type="predicted"/>
<gene>
    <name evidence="4" type="ORF">GO816_16730</name>
</gene>
<dbReference type="SUPFAM" id="SSF51161">
    <property type="entry name" value="Trimeric LpxA-like enzymes"/>
    <property type="match status" value="1"/>
</dbReference>
<dbReference type="Pfam" id="PF14602">
    <property type="entry name" value="Hexapep_2"/>
    <property type="match status" value="1"/>
</dbReference>
<reference evidence="4 5" key="1">
    <citation type="submission" date="2019-12" db="EMBL/GenBank/DDBJ databases">
        <title>Mucilaginibacter sp. HME9299 genome sequencing and assembly.</title>
        <authorList>
            <person name="Kang H."/>
            <person name="Kim H."/>
            <person name="Joh K."/>
        </authorList>
    </citation>
    <scope>NUCLEOTIDE SEQUENCE [LARGE SCALE GENOMIC DNA]</scope>
    <source>
        <strain evidence="4 5">HME9299</strain>
    </source>
</reference>
<dbReference type="AlphaFoldDB" id="A0A6I4ICB5"/>
<dbReference type="Proteomes" id="UP000434850">
    <property type="component" value="Unassembled WGS sequence"/>
</dbReference>
<dbReference type="Pfam" id="PF00132">
    <property type="entry name" value="Hexapep"/>
    <property type="match status" value="1"/>
</dbReference>
<keyword evidence="2" id="KW-0677">Repeat</keyword>